<evidence type="ECO:0000313" key="1">
    <source>
        <dbReference type="EMBL" id="SME89365.1"/>
    </source>
</evidence>
<dbReference type="AlphaFoldDB" id="A0A1X7C3L4"/>
<keyword evidence="2" id="KW-1185">Reference proteome</keyword>
<organism evidence="1 2">
    <name type="scientific">Desulfovibrio gilichinskyi</name>
    <dbReference type="NCBI Taxonomy" id="1519643"/>
    <lineage>
        <taxon>Bacteria</taxon>
        <taxon>Pseudomonadati</taxon>
        <taxon>Thermodesulfobacteriota</taxon>
        <taxon>Desulfovibrionia</taxon>
        <taxon>Desulfovibrionales</taxon>
        <taxon>Desulfovibrionaceae</taxon>
        <taxon>Desulfovibrio</taxon>
    </lineage>
</organism>
<proteinExistence type="predicted"/>
<dbReference type="InterPro" id="IPR032066">
    <property type="entry name" value="GP3_package"/>
</dbReference>
<gene>
    <name evidence="1" type="ORF">SAMN06295933_0284</name>
</gene>
<dbReference type="Gene3D" id="1.10.132.80">
    <property type="match status" value="1"/>
</dbReference>
<dbReference type="RefSeq" id="WP_085097239.1">
    <property type="nucleotide sequence ID" value="NZ_FWZU01000001.1"/>
</dbReference>
<dbReference type="Pfam" id="PF16677">
    <property type="entry name" value="GP3_package"/>
    <property type="match status" value="1"/>
</dbReference>
<dbReference type="OrthoDB" id="5355596at2"/>
<dbReference type="Proteomes" id="UP000192906">
    <property type="component" value="Unassembled WGS sequence"/>
</dbReference>
<dbReference type="EMBL" id="FWZU01000001">
    <property type="protein sequence ID" value="SME89365.1"/>
    <property type="molecule type" value="Genomic_DNA"/>
</dbReference>
<accession>A0A1X7C3L4</accession>
<protein>
    <submittedName>
        <fullName evidence="1">DNA-packaging protein gp3</fullName>
    </submittedName>
</protein>
<reference evidence="2" key="1">
    <citation type="submission" date="2017-04" db="EMBL/GenBank/DDBJ databases">
        <authorList>
            <person name="Varghese N."/>
            <person name="Submissions S."/>
        </authorList>
    </citation>
    <scope>NUCLEOTIDE SEQUENCE [LARGE SCALE GENOMIC DNA]</scope>
    <source>
        <strain evidence="2">K3S</strain>
    </source>
</reference>
<sequence>MGRPLKYSNVEDMQVAIDAYFDDCNERKKPYTVTGLALALGFATRNGLLRYEKGEIEETDEIKAEYRHTIKKAKSLVEMQTEEELVLGKSNPIGKIFTLKNNYGWKDKTEVENTGGISVTIAAFGPAQIAGNTMPVDTQSSAVAIESVKVAGVYESDE</sequence>
<name>A0A1X7C3L4_9BACT</name>
<evidence type="ECO:0000313" key="2">
    <source>
        <dbReference type="Proteomes" id="UP000192906"/>
    </source>
</evidence>